<accession>A0AAW2DCP3</accession>
<evidence type="ECO:0000313" key="2">
    <source>
        <dbReference type="Proteomes" id="UP001459277"/>
    </source>
</evidence>
<keyword evidence="2" id="KW-1185">Reference proteome</keyword>
<evidence type="ECO:0000313" key="1">
    <source>
        <dbReference type="EMBL" id="KAL0006441.1"/>
    </source>
</evidence>
<reference evidence="1 2" key="1">
    <citation type="submission" date="2024-01" db="EMBL/GenBank/DDBJ databases">
        <title>A telomere-to-telomere, gap-free genome of sweet tea (Lithocarpus litseifolius).</title>
        <authorList>
            <person name="Zhou J."/>
        </authorList>
    </citation>
    <scope>NUCLEOTIDE SEQUENCE [LARGE SCALE GENOMIC DNA]</scope>
    <source>
        <strain evidence="1">Zhou-2022a</strain>
        <tissue evidence="1">Leaf</tissue>
    </source>
</reference>
<comment type="caution">
    <text evidence="1">The sequence shown here is derived from an EMBL/GenBank/DDBJ whole genome shotgun (WGS) entry which is preliminary data.</text>
</comment>
<dbReference type="AlphaFoldDB" id="A0AAW2DCP3"/>
<feature type="non-terminal residue" evidence="1">
    <location>
        <position position="1"/>
    </location>
</feature>
<gene>
    <name evidence="1" type="ORF">SO802_014002</name>
</gene>
<dbReference type="Proteomes" id="UP001459277">
    <property type="component" value="Unassembled WGS sequence"/>
</dbReference>
<name>A0AAW2DCP3_9ROSI</name>
<sequence>LHIHTQRKVRKIKPLNISYMEKVPRFTGDLGGRRKYVQQALGDASMDFELPKEGIFRLLFSSSNVNVAG</sequence>
<proteinExistence type="predicted"/>
<dbReference type="EMBL" id="JAZDWU010000004">
    <property type="protein sequence ID" value="KAL0006441.1"/>
    <property type="molecule type" value="Genomic_DNA"/>
</dbReference>
<organism evidence="1 2">
    <name type="scientific">Lithocarpus litseifolius</name>
    <dbReference type="NCBI Taxonomy" id="425828"/>
    <lineage>
        <taxon>Eukaryota</taxon>
        <taxon>Viridiplantae</taxon>
        <taxon>Streptophyta</taxon>
        <taxon>Embryophyta</taxon>
        <taxon>Tracheophyta</taxon>
        <taxon>Spermatophyta</taxon>
        <taxon>Magnoliopsida</taxon>
        <taxon>eudicotyledons</taxon>
        <taxon>Gunneridae</taxon>
        <taxon>Pentapetalae</taxon>
        <taxon>rosids</taxon>
        <taxon>fabids</taxon>
        <taxon>Fagales</taxon>
        <taxon>Fagaceae</taxon>
        <taxon>Lithocarpus</taxon>
    </lineage>
</organism>
<protein>
    <submittedName>
        <fullName evidence="1">Uncharacterized protein</fullName>
    </submittedName>
</protein>